<protein>
    <submittedName>
        <fullName evidence="2">Uncharacterized protein</fullName>
    </submittedName>
</protein>
<name>A0A9P9DD37_9PLEO</name>
<dbReference type="EMBL" id="JAGMWT010000014">
    <property type="protein sequence ID" value="KAH7116949.1"/>
    <property type="molecule type" value="Genomic_DNA"/>
</dbReference>
<feature type="region of interest" description="Disordered" evidence="1">
    <location>
        <begin position="560"/>
        <end position="579"/>
    </location>
</feature>
<sequence>MLLVTREAEICSLIPVEIHLAEITAWMTTTKFMDRGIGIIAESGTSGCDLCRVVACSHSRFRGRAPPVWFVVSHSCVLSRPSTTVQLRQGGGTAFRLRTGAAAAAGMIVSTRENWVQRAHVHGGTKSDVPWGAGGAWGEEARMCMVGRCSERMAVFPEGFRKARGMRGQPSISGGEDAAAVPTRRPRDSRVIAPRRNEDYCGSVQVKLVPPGARHRPGWTSAHASVSLLISSHAGVDRPGHDDLVVLHLQAHVHSLSDCRSHSCFWSSTVSHVHCRRRIQGIGTRRANRATQDYAIEGRLFGKRTLRLSSRMSSPLQTLGRPDKSNQDVINSMYPTRVWVVSTKRAVSDTKSAKRVHPGAAYIRCSHLPPKTCLVLVASYAHTHTESGRAAVPRATRDGLGCFRSIGGLPSLGSRVERRHVCFFGVAAFEGPMGRSEGERQWLARGLGSRRSATAMEAWKHGEQRRVTAGQRGSQGLAACACFDRPASLRDPPQANRGGQDMARTPASALAASRKLACKERTERVAEWGFSMKPVWAMHSRACHCVKQWLHCCSRRHDRREEARIPDDDGDDGGRDDGLPGLVSYSVSIRVRVRAERGKEVEDIGGSWYLNKRASHKRAEVDEVREMGDMGGGSGGGGGGASAVVGGSLWLGKYLGLAVATAKNHEAGGRRQHRVASRRYQTH</sequence>
<keyword evidence="3" id="KW-1185">Reference proteome</keyword>
<organism evidence="2 3">
    <name type="scientific">Dendryphion nanum</name>
    <dbReference type="NCBI Taxonomy" id="256645"/>
    <lineage>
        <taxon>Eukaryota</taxon>
        <taxon>Fungi</taxon>
        <taxon>Dikarya</taxon>
        <taxon>Ascomycota</taxon>
        <taxon>Pezizomycotina</taxon>
        <taxon>Dothideomycetes</taxon>
        <taxon>Pleosporomycetidae</taxon>
        <taxon>Pleosporales</taxon>
        <taxon>Torulaceae</taxon>
        <taxon>Dendryphion</taxon>
    </lineage>
</organism>
<accession>A0A9P9DD37</accession>
<dbReference type="Proteomes" id="UP000700596">
    <property type="component" value="Unassembled WGS sequence"/>
</dbReference>
<gene>
    <name evidence="2" type="ORF">B0J11DRAFT_571418</name>
</gene>
<evidence type="ECO:0000313" key="2">
    <source>
        <dbReference type="EMBL" id="KAH7116949.1"/>
    </source>
</evidence>
<dbReference type="PROSITE" id="PS50890">
    <property type="entry name" value="PUA"/>
    <property type="match status" value="1"/>
</dbReference>
<reference evidence="2" key="1">
    <citation type="journal article" date="2021" name="Nat. Commun.">
        <title>Genetic determinants of endophytism in the Arabidopsis root mycobiome.</title>
        <authorList>
            <person name="Mesny F."/>
            <person name="Miyauchi S."/>
            <person name="Thiergart T."/>
            <person name="Pickel B."/>
            <person name="Atanasova L."/>
            <person name="Karlsson M."/>
            <person name="Huettel B."/>
            <person name="Barry K.W."/>
            <person name="Haridas S."/>
            <person name="Chen C."/>
            <person name="Bauer D."/>
            <person name="Andreopoulos W."/>
            <person name="Pangilinan J."/>
            <person name="LaButti K."/>
            <person name="Riley R."/>
            <person name="Lipzen A."/>
            <person name="Clum A."/>
            <person name="Drula E."/>
            <person name="Henrissat B."/>
            <person name="Kohler A."/>
            <person name="Grigoriev I.V."/>
            <person name="Martin F.M."/>
            <person name="Hacquard S."/>
        </authorList>
    </citation>
    <scope>NUCLEOTIDE SEQUENCE</scope>
    <source>
        <strain evidence="2">MPI-CAGE-CH-0243</strain>
    </source>
</reference>
<evidence type="ECO:0000313" key="3">
    <source>
        <dbReference type="Proteomes" id="UP000700596"/>
    </source>
</evidence>
<feature type="compositionally biased region" description="Basic and acidic residues" evidence="1">
    <location>
        <begin position="560"/>
        <end position="578"/>
    </location>
</feature>
<dbReference type="AlphaFoldDB" id="A0A9P9DD37"/>
<proteinExistence type="predicted"/>
<evidence type="ECO:0000256" key="1">
    <source>
        <dbReference type="SAM" id="MobiDB-lite"/>
    </source>
</evidence>
<feature type="region of interest" description="Disordered" evidence="1">
    <location>
        <begin position="165"/>
        <end position="187"/>
    </location>
</feature>
<comment type="caution">
    <text evidence="2">The sequence shown here is derived from an EMBL/GenBank/DDBJ whole genome shotgun (WGS) entry which is preliminary data.</text>
</comment>